<dbReference type="InterPro" id="IPR003764">
    <property type="entry name" value="GlcNAc_6-P_deAcase"/>
</dbReference>
<dbReference type="GO" id="GO:0008448">
    <property type="term" value="F:N-acetylglucosamine-6-phosphate deacetylase activity"/>
    <property type="evidence" value="ECO:0007669"/>
    <property type="project" value="InterPro"/>
</dbReference>
<keyword evidence="7" id="KW-1185">Reference proteome</keyword>
<dbReference type="AlphaFoldDB" id="A0AAQ4CUG7"/>
<dbReference type="EMBL" id="AP025226">
    <property type="protein sequence ID" value="BDB99448.1"/>
    <property type="molecule type" value="Genomic_DNA"/>
</dbReference>
<evidence type="ECO:0000259" key="5">
    <source>
        <dbReference type="Pfam" id="PF01979"/>
    </source>
</evidence>
<dbReference type="InterPro" id="IPR011059">
    <property type="entry name" value="Metal-dep_hydrolase_composite"/>
</dbReference>
<dbReference type="Gene3D" id="3.20.20.140">
    <property type="entry name" value="Metal-dependent hydrolases"/>
    <property type="match status" value="1"/>
</dbReference>
<evidence type="ECO:0000313" key="6">
    <source>
        <dbReference type="EMBL" id="BDB99448.1"/>
    </source>
</evidence>
<keyword evidence="2" id="KW-0479">Metal-binding</keyword>
<dbReference type="Proteomes" id="UP001319921">
    <property type="component" value="Chromosome"/>
</dbReference>
<keyword evidence="4" id="KW-0119">Carbohydrate metabolism</keyword>
<dbReference type="Gene3D" id="2.30.40.10">
    <property type="entry name" value="Urease, subunit C, domain 1"/>
    <property type="match status" value="1"/>
</dbReference>
<dbReference type="InterPro" id="IPR032466">
    <property type="entry name" value="Metal_Hydrolase"/>
</dbReference>
<evidence type="ECO:0000256" key="3">
    <source>
        <dbReference type="ARBA" id="ARBA00022801"/>
    </source>
</evidence>
<dbReference type="SUPFAM" id="SSF51338">
    <property type="entry name" value="Composite domain of metallo-dependent hydrolases"/>
    <property type="match status" value="1"/>
</dbReference>
<dbReference type="CDD" id="cd00854">
    <property type="entry name" value="NagA"/>
    <property type="match status" value="1"/>
</dbReference>
<organism evidence="6 7">
    <name type="scientific">Saccharolobus caldissimus</name>
    <dbReference type="NCBI Taxonomy" id="1702097"/>
    <lineage>
        <taxon>Archaea</taxon>
        <taxon>Thermoproteota</taxon>
        <taxon>Thermoprotei</taxon>
        <taxon>Sulfolobales</taxon>
        <taxon>Sulfolobaceae</taxon>
        <taxon>Saccharolobus</taxon>
    </lineage>
</organism>
<dbReference type="GeneID" id="68867187"/>
<proteinExistence type="inferred from homology"/>
<dbReference type="KEGG" id="scas:SACC_24650"/>
<reference evidence="6 7" key="1">
    <citation type="journal article" date="2022" name="Microbiol. Resour. Announc.">
        <title>Complete Genome Sequence of the Hyperthermophilic and Acidophilic Archaeon Saccharolobus caldissimus Strain HS-3T.</title>
        <authorList>
            <person name="Sakai H.D."/>
            <person name="Kurosawa N."/>
        </authorList>
    </citation>
    <scope>NUCLEOTIDE SEQUENCE [LARGE SCALE GENOMIC DNA]</scope>
    <source>
        <strain evidence="6 7">JCM32116</strain>
    </source>
</reference>
<evidence type="ECO:0000256" key="2">
    <source>
        <dbReference type="ARBA" id="ARBA00022723"/>
    </source>
</evidence>
<dbReference type="NCBIfam" id="TIGR00221">
    <property type="entry name" value="nagA"/>
    <property type="match status" value="1"/>
</dbReference>
<accession>A0AAQ4CUG7</accession>
<dbReference type="RefSeq" id="WP_229569762.1">
    <property type="nucleotide sequence ID" value="NZ_AP025226.1"/>
</dbReference>
<protein>
    <submittedName>
        <fullName evidence="6">N-acetylglucosamine-6-phosphate deacetylase</fullName>
    </submittedName>
</protein>
<dbReference type="PANTHER" id="PTHR11113">
    <property type="entry name" value="N-ACETYLGLUCOSAMINE-6-PHOSPHATE DEACETYLASE"/>
    <property type="match status" value="1"/>
</dbReference>
<sequence>MKLTNVKIITPYKEFKGTIEIEKGRIKRISEEIEEGENLEGMIAVPGFIDIHTHGIGGYDFTSWNNKDEFLRNLLEMKKLYVKHGVTTFLPTTVTLPRENLMEACRAIGEIYDDAIPGIHLEGPYINEKYAGAQDPRYIRIPDIKEVRECLELSKGKVKTITVAPEKNLDFIKYLSDLGIHPSVGHTDADYETAAKAFLYGADRTTHLFNAMRPFHHRDPGVILASINFSKYIEIIPDFIHIDKEVIKFLLNYVDVNRLVAITDSIIATGLNDGYYTLGKTIITVRGGKALTKEGKLAGSTLTMDNAFKNLVSLRDLKDAVLMTSLNPALAVGLYDRGSLEPGKRADIVILDESLRINRVYVKGEIVEP</sequence>
<dbReference type="PIRSF" id="PIRSF038994">
    <property type="entry name" value="NagA"/>
    <property type="match status" value="1"/>
</dbReference>
<keyword evidence="3" id="KW-0378">Hydrolase</keyword>
<dbReference type="SUPFAM" id="SSF51556">
    <property type="entry name" value="Metallo-dependent hydrolases"/>
    <property type="match status" value="1"/>
</dbReference>
<dbReference type="Pfam" id="PF01979">
    <property type="entry name" value="Amidohydro_1"/>
    <property type="match status" value="1"/>
</dbReference>
<comment type="similarity">
    <text evidence="1">Belongs to the metallo-dependent hydrolases superfamily. NagA family.</text>
</comment>
<evidence type="ECO:0000313" key="7">
    <source>
        <dbReference type="Proteomes" id="UP001319921"/>
    </source>
</evidence>
<gene>
    <name evidence="6" type="ORF">SACC_24650</name>
</gene>
<dbReference type="PANTHER" id="PTHR11113:SF14">
    <property type="entry name" value="N-ACETYLGLUCOSAMINE-6-PHOSPHATE DEACETYLASE"/>
    <property type="match status" value="1"/>
</dbReference>
<dbReference type="GO" id="GO:0006046">
    <property type="term" value="P:N-acetylglucosamine catabolic process"/>
    <property type="evidence" value="ECO:0007669"/>
    <property type="project" value="TreeGrafter"/>
</dbReference>
<dbReference type="InterPro" id="IPR006680">
    <property type="entry name" value="Amidohydro-rel"/>
</dbReference>
<feature type="domain" description="Amidohydrolase-related" evidence="5">
    <location>
        <begin position="43"/>
        <end position="367"/>
    </location>
</feature>
<name>A0AAQ4CUG7_9CREN</name>
<evidence type="ECO:0000256" key="1">
    <source>
        <dbReference type="ARBA" id="ARBA00010716"/>
    </source>
</evidence>
<dbReference type="GO" id="GO:0046872">
    <property type="term" value="F:metal ion binding"/>
    <property type="evidence" value="ECO:0007669"/>
    <property type="project" value="UniProtKB-KW"/>
</dbReference>
<evidence type="ECO:0000256" key="4">
    <source>
        <dbReference type="ARBA" id="ARBA00023277"/>
    </source>
</evidence>